<dbReference type="Pfam" id="PF07732">
    <property type="entry name" value="Cu-oxidase_3"/>
    <property type="match status" value="1"/>
</dbReference>
<dbReference type="InterPro" id="IPR001117">
    <property type="entry name" value="Cu-oxidase_2nd"/>
</dbReference>
<dbReference type="AlphaFoldDB" id="A0AAJ0FYD5"/>
<dbReference type="SUPFAM" id="SSF49503">
    <property type="entry name" value="Cupredoxins"/>
    <property type="match status" value="3"/>
</dbReference>
<name>A0AAJ0FYD5_9HYPO</name>
<protein>
    <recommendedName>
        <fullName evidence="12">L-ascorbate oxidase</fullName>
    </recommendedName>
</protein>
<sequence length="651" mass="73061">MVILYCLSDRQNKIADAFKVRIMLRSALSVCLAFLAFYETVWAGTLHVHNSTFQPDYVLRVTIEDVAIACRWRTTVVVNGTTPGPAITLYENQTTWIRVYNDMHKENLTMHWHGLTQAVAPFSDGTPIASQWPIAPKHFFDYEVHPDIGEAGTYFYHSHVGFQAVSAAGALIIEERHSEPPYSYDEERLVLLTELYNKTDDQIIHGITQPLSTYIWSGYPEAIMVNGKSFAALNATESGTQPPFSTPPANRPDPDCHPEVFHVKPGKTYRFRAIGGTALALILMGFEGHENLQVMAADGRYSELVSTDRIEVNSGQRFDFLLKTKSKEEIRRLGKKRFWVQLETRLQPLVTTSYAVLQYDDCGDVGKNQTKLSPPANPPLVLPSQPQDWLEYKLHPLRKGNFPPASEVARRVDITNALIGGNPPTLPAYWSPNNRTWTELNQTLFPKPDGSSIAHGSPYLVQVYQQGDAAIPNFEVAVANKGYDQDRNVYVAKVGEVIDIVLHNQPGTAGFYDAHPWHAHGGHIWDLGSGPGEYDPVENEKKLNGKEPMVRDTTTLYSYANGTTPPGPAYTNQGWRAWRLRVEYAGVWMIHCHTLQHMIMGMQTVWIMGNASEITKSPPSYVSGYLEYGGDAYGNRTHDPVVLHYFEPGRE</sequence>
<accession>A0AAJ0FYD5</accession>
<dbReference type="Pfam" id="PF00394">
    <property type="entry name" value="Cu-oxidase"/>
    <property type="match status" value="1"/>
</dbReference>
<dbReference type="NCBIfam" id="TIGR03390">
    <property type="entry name" value="ascorbOXfungal"/>
    <property type="match status" value="1"/>
</dbReference>
<evidence type="ECO:0000256" key="3">
    <source>
        <dbReference type="ARBA" id="ARBA00022729"/>
    </source>
</evidence>
<evidence type="ECO:0000256" key="6">
    <source>
        <dbReference type="ARBA" id="ARBA00023180"/>
    </source>
</evidence>
<evidence type="ECO:0000259" key="9">
    <source>
        <dbReference type="Pfam" id="PF07732"/>
    </source>
</evidence>
<evidence type="ECO:0000256" key="2">
    <source>
        <dbReference type="ARBA" id="ARBA00022723"/>
    </source>
</evidence>
<evidence type="ECO:0000313" key="10">
    <source>
        <dbReference type="EMBL" id="KAK2596609.1"/>
    </source>
</evidence>
<dbReference type="PROSITE" id="PS00080">
    <property type="entry name" value="MULTICOPPER_OXIDASE2"/>
    <property type="match status" value="1"/>
</dbReference>
<keyword evidence="5" id="KW-0186">Copper</keyword>
<dbReference type="PANTHER" id="PTHR11709:SF394">
    <property type="entry name" value="FI03373P-RELATED"/>
    <property type="match status" value="1"/>
</dbReference>
<dbReference type="Pfam" id="PF07731">
    <property type="entry name" value="Cu-oxidase_2"/>
    <property type="match status" value="1"/>
</dbReference>
<comment type="caution">
    <text evidence="10">The sequence shown here is derived from an EMBL/GenBank/DDBJ whole genome shotgun (WGS) entry which is preliminary data.</text>
</comment>
<dbReference type="InterPro" id="IPR033138">
    <property type="entry name" value="Cu_oxidase_CS"/>
</dbReference>
<evidence type="ECO:0000259" key="7">
    <source>
        <dbReference type="Pfam" id="PF00394"/>
    </source>
</evidence>
<feature type="domain" description="Plastocyanin-like" evidence="8">
    <location>
        <begin position="475"/>
        <end position="608"/>
    </location>
</feature>
<keyword evidence="11" id="KW-1185">Reference proteome</keyword>
<dbReference type="InterPro" id="IPR017762">
    <property type="entry name" value="Multicopper_oxidase_fun"/>
</dbReference>
<dbReference type="EMBL" id="JASWJB010000115">
    <property type="protein sequence ID" value="KAK2596609.1"/>
    <property type="molecule type" value="Genomic_DNA"/>
</dbReference>
<keyword evidence="3" id="KW-0732">Signal</keyword>
<dbReference type="GO" id="GO:0005507">
    <property type="term" value="F:copper ion binding"/>
    <property type="evidence" value="ECO:0007669"/>
    <property type="project" value="InterPro"/>
</dbReference>
<dbReference type="InterPro" id="IPR045087">
    <property type="entry name" value="Cu-oxidase_fam"/>
</dbReference>
<dbReference type="InterPro" id="IPR002355">
    <property type="entry name" value="Cu_oxidase_Cu_BS"/>
</dbReference>
<keyword evidence="6" id="KW-0325">Glycoprotein</keyword>
<dbReference type="PANTHER" id="PTHR11709">
    <property type="entry name" value="MULTI-COPPER OXIDASE"/>
    <property type="match status" value="1"/>
</dbReference>
<keyword evidence="2" id="KW-0479">Metal-binding</keyword>
<dbReference type="GO" id="GO:0016491">
    <property type="term" value="F:oxidoreductase activity"/>
    <property type="evidence" value="ECO:0007669"/>
    <property type="project" value="UniProtKB-KW"/>
</dbReference>
<dbReference type="InterPro" id="IPR008972">
    <property type="entry name" value="Cupredoxin"/>
</dbReference>
<evidence type="ECO:0000256" key="4">
    <source>
        <dbReference type="ARBA" id="ARBA00023002"/>
    </source>
</evidence>
<evidence type="ECO:0000259" key="8">
    <source>
        <dbReference type="Pfam" id="PF07731"/>
    </source>
</evidence>
<evidence type="ECO:0000313" key="11">
    <source>
        <dbReference type="Proteomes" id="UP001251528"/>
    </source>
</evidence>
<dbReference type="InterPro" id="IPR011706">
    <property type="entry name" value="Cu-oxidase_C"/>
</dbReference>
<dbReference type="InterPro" id="IPR011707">
    <property type="entry name" value="Cu-oxidase-like_N"/>
</dbReference>
<comment type="similarity">
    <text evidence="1">Belongs to the multicopper oxidase family.</text>
</comment>
<keyword evidence="4" id="KW-0560">Oxidoreductase</keyword>
<evidence type="ECO:0000256" key="1">
    <source>
        <dbReference type="ARBA" id="ARBA00010609"/>
    </source>
</evidence>
<feature type="domain" description="Plastocyanin-like" evidence="9">
    <location>
        <begin position="62"/>
        <end position="177"/>
    </location>
</feature>
<dbReference type="PROSITE" id="PS00079">
    <property type="entry name" value="MULTICOPPER_OXIDASE1"/>
    <property type="match status" value="1"/>
</dbReference>
<dbReference type="Proteomes" id="UP001251528">
    <property type="component" value="Unassembled WGS sequence"/>
</dbReference>
<feature type="domain" description="Plastocyanin-like" evidence="7">
    <location>
        <begin position="187"/>
        <end position="359"/>
    </location>
</feature>
<reference evidence="10" key="1">
    <citation type="submission" date="2023-06" db="EMBL/GenBank/DDBJ databases">
        <title>Conoideocrella luteorostrata (Hypocreales: Clavicipitaceae), a potential biocontrol fungus for elongate hemlock scale in United States Christmas tree production areas.</title>
        <authorList>
            <person name="Barrett H."/>
            <person name="Lovett B."/>
            <person name="Macias A.M."/>
            <person name="Stajich J.E."/>
            <person name="Kasson M.T."/>
        </authorList>
    </citation>
    <scope>NUCLEOTIDE SEQUENCE</scope>
    <source>
        <strain evidence="10">ARSEF 14590</strain>
    </source>
</reference>
<evidence type="ECO:0008006" key="12">
    <source>
        <dbReference type="Google" id="ProtNLM"/>
    </source>
</evidence>
<proteinExistence type="inferred from homology"/>
<gene>
    <name evidence="10" type="ORF">QQS21_006285</name>
</gene>
<evidence type="ECO:0000256" key="5">
    <source>
        <dbReference type="ARBA" id="ARBA00023008"/>
    </source>
</evidence>
<dbReference type="Gene3D" id="2.60.40.420">
    <property type="entry name" value="Cupredoxins - blue copper proteins"/>
    <property type="match status" value="3"/>
</dbReference>
<organism evidence="10 11">
    <name type="scientific">Conoideocrella luteorostrata</name>
    <dbReference type="NCBI Taxonomy" id="1105319"/>
    <lineage>
        <taxon>Eukaryota</taxon>
        <taxon>Fungi</taxon>
        <taxon>Dikarya</taxon>
        <taxon>Ascomycota</taxon>
        <taxon>Pezizomycotina</taxon>
        <taxon>Sordariomycetes</taxon>
        <taxon>Hypocreomycetidae</taxon>
        <taxon>Hypocreales</taxon>
        <taxon>Clavicipitaceae</taxon>
        <taxon>Conoideocrella</taxon>
    </lineage>
</organism>